<proteinExistence type="predicted"/>
<gene>
    <name evidence="2" type="ORF">XD82_1308</name>
</gene>
<organism evidence="2 3">
    <name type="scientific">Methanoculleus marisnigri</name>
    <dbReference type="NCBI Taxonomy" id="2198"/>
    <lineage>
        <taxon>Archaea</taxon>
        <taxon>Methanobacteriati</taxon>
        <taxon>Methanobacteriota</taxon>
        <taxon>Stenosarchaea group</taxon>
        <taxon>Methanomicrobia</taxon>
        <taxon>Methanomicrobiales</taxon>
        <taxon>Methanomicrobiaceae</taxon>
        <taxon>Methanoculleus</taxon>
    </lineage>
</organism>
<feature type="region of interest" description="Disordered" evidence="1">
    <location>
        <begin position="58"/>
        <end position="87"/>
    </location>
</feature>
<evidence type="ECO:0000313" key="3">
    <source>
        <dbReference type="Proteomes" id="UP000054323"/>
    </source>
</evidence>
<dbReference type="Proteomes" id="UP000054323">
    <property type="component" value="Unassembled WGS sequence"/>
</dbReference>
<reference evidence="3" key="1">
    <citation type="journal article" date="2015" name="MBio">
        <title>Genome-Resolved Metagenomic Analysis Reveals Roles for Candidate Phyla and Other Microbial Community Members in Biogeochemical Transformations in Oil Reservoirs.</title>
        <authorList>
            <person name="Hu P."/>
            <person name="Tom L."/>
            <person name="Singh A."/>
            <person name="Thomas B.C."/>
            <person name="Baker B.J."/>
            <person name="Piceno Y.M."/>
            <person name="Andersen G.L."/>
            <person name="Banfield J.F."/>
        </authorList>
    </citation>
    <scope>NUCLEOTIDE SEQUENCE [LARGE SCALE GENOMIC DNA]</scope>
</reference>
<dbReference type="PATRIC" id="fig|2198.4.peg.1689"/>
<dbReference type="EMBL" id="LGGD01000168">
    <property type="protein sequence ID" value="KUK61090.1"/>
    <property type="molecule type" value="Genomic_DNA"/>
</dbReference>
<accession>A0A124FS40</accession>
<sequence length="87" mass="9140">MRRPEAGRGGGYTSTCEMETGEGETPSHLTVLKLATLALPVGPTPRGDIPTVHLQAVMPGDRLPSPANSRNGPAGTHKYEPGSPPRR</sequence>
<name>A0A124FS40_9EURY</name>
<feature type="region of interest" description="Disordered" evidence="1">
    <location>
        <begin position="1"/>
        <end position="25"/>
    </location>
</feature>
<comment type="caution">
    <text evidence="2">The sequence shown here is derived from an EMBL/GenBank/DDBJ whole genome shotgun (WGS) entry which is preliminary data.</text>
</comment>
<dbReference type="AlphaFoldDB" id="A0A124FS40"/>
<evidence type="ECO:0000256" key="1">
    <source>
        <dbReference type="SAM" id="MobiDB-lite"/>
    </source>
</evidence>
<protein>
    <submittedName>
        <fullName evidence="2">Uncharacterized protein</fullName>
    </submittedName>
</protein>
<evidence type="ECO:0000313" key="2">
    <source>
        <dbReference type="EMBL" id="KUK61090.1"/>
    </source>
</evidence>